<comment type="caution">
    <text evidence="3">The sequence shown here is derived from an EMBL/GenBank/DDBJ whole genome shotgun (WGS) entry which is preliminary data.</text>
</comment>
<feature type="region of interest" description="Disordered" evidence="2">
    <location>
        <begin position="392"/>
        <end position="475"/>
    </location>
</feature>
<organism evidence="3 4">
    <name type="scientific">Batillaria attramentaria</name>
    <dbReference type="NCBI Taxonomy" id="370345"/>
    <lineage>
        <taxon>Eukaryota</taxon>
        <taxon>Metazoa</taxon>
        <taxon>Spiralia</taxon>
        <taxon>Lophotrochozoa</taxon>
        <taxon>Mollusca</taxon>
        <taxon>Gastropoda</taxon>
        <taxon>Caenogastropoda</taxon>
        <taxon>Sorbeoconcha</taxon>
        <taxon>Cerithioidea</taxon>
        <taxon>Batillariidae</taxon>
        <taxon>Batillaria</taxon>
    </lineage>
</organism>
<dbReference type="Proteomes" id="UP001519460">
    <property type="component" value="Unassembled WGS sequence"/>
</dbReference>
<dbReference type="EMBL" id="JACVVK020000410">
    <property type="protein sequence ID" value="KAK7475286.1"/>
    <property type="molecule type" value="Genomic_DNA"/>
</dbReference>
<proteinExistence type="inferred from homology"/>
<dbReference type="InterPro" id="IPR008709">
    <property type="entry name" value="Neurochondrin"/>
</dbReference>
<feature type="compositionally biased region" description="Low complexity" evidence="2">
    <location>
        <begin position="396"/>
        <end position="420"/>
    </location>
</feature>
<evidence type="ECO:0000256" key="1">
    <source>
        <dbReference type="ARBA" id="ARBA00006927"/>
    </source>
</evidence>
<sequence length="790" mass="85960">MDEGKEEAQAPVWDVRGLVPIVPGRVPLAEQAPASELKKQITVFNEIITTEPSEDDELEMFKQTQMDCYTVLTELAVMQTTCQLLIDKGTPAALVDVITRGQPDEVKAMEVLIVMLRQGGPAVWSNSTSALNRLLTSLTDQVAVRKDEGLFGMCDILAFMLTMGPKKWVKSLVSAVTLMVKSKLGVDQRQRVLRLISSLVDYAGVECLVPPVASEPKVLLLVTHLAAIEIRMATENCTEQELHSQMGKLVSYYSLLENIIQYVIVDEELDLHHKQLAQLHTGMAGALNGVVYLLTRVAKGTFKLELRNPIVVASLRILGVWMAEEPEALKDEVIDLVPFLVNVIKMELGLIPVAEEPDDNTMVEKTAPSVSSSTTATKVNTCSGVAMETTAVTKTQDSSSSAASPQSDASEKSSSSGTSSALQDVSEKSSTEALSCVETSAEDTWKGAALSKPQVSSPSRSDSLDNDANGQGHGNSAGKCLPETCATAAPNVTCGSGARPKTTGGSRRQDSQTEGSSDSSTSIADLAKDFAVLLTVSGDGVANSQALTNEMASIDVTRFLLSGFVHITTVDETRDSMVEMSAHEAFINYYFNLHDRLVAQPLNAQLQTSMNQVCNILLNFAMFDSTFQLYSCHVTAIGVKLTRAQLSYHRIDGEQQRKFFAACITVISRCLNMLVEENDLVEDGMLDTWSEIQDLWTISLQEMTALLERLPELVEALLKSGWILVLIKLLLDPQMLAFGNNGENKPLLLAFIYKLAMTDKTARGIIAKHGGIELCRFHGLMDLEDLLQDV</sequence>
<gene>
    <name evidence="3" type="ORF">BaRGS_00033433</name>
</gene>
<evidence type="ECO:0000313" key="3">
    <source>
        <dbReference type="EMBL" id="KAK7475286.1"/>
    </source>
</evidence>
<protein>
    <submittedName>
        <fullName evidence="3">Uncharacterized protein</fullName>
    </submittedName>
</protein>
<evidence type="ECO:0000313" key="4">
    <source>
        <dbReference type="Proteomes" id="UP001519460"/>
    </source>
</evidence>
<dbReference type="PANTHER" id="PTHR13109">
    <property type="entry name" value="NEUROCHONDRIN"/>
    <property type="match status" value="1"/>
</dbReference>
<dbReference type="AlphaFoldDB" id="A0ABD0JK06"/>
<dbReference type="PANTHER" id="PTHR13109:SF7">
    <property type="entry name" value="NEUROCHONDRIN"/>
    <property type="match status" value="1"/>
</dbReference>
<comment type="similarity">
    <text evidence="1">Belongs to the neurochondrin family.</text>
</comment>
<evidence type="ECO:0000256" key="2">
    <source>
        <dbReference type="SAM" id="MobiDB-lite"/>
    </source>
</evidence>
<dbReference type="Pfam" id="PF05536">
    <property type="entry name" value="Neurochondrin"/>
    <property type="match status" value="2"/>
</dbReference>
<name>A0ABD0JK06_9CAEN</name>
<reference evidence="3 4" key="1">
    <citation type="journal article" date="2023" name="Sci. Data">
        <title>Genome assembly of the Korean intertidal mud-creeper Batillaria attramentaria.</title>
        <authorList>
            <person name="Patra A.K."/>
            <person name="Ho P.T."/>
            <person name="Jun S."/>
            <person name="Lee S.J."/>
            <person name="Kim Y."/>
            <person name="Won Y.J."/>
        </authorList>
    </citation>
    <scope>NUCLEOTIDE SEQUENCE [LARGE SCALE GENOMIC DNA]</scope>
    <source>
        <strain evidence="3">Wonlab-2016</strain>
    </source>
</reference>
<feature type="region of interest" description="Disordered" evidence="2">
    <location>
        <begin position="491"/>
        <end position="520"/>
    </location>
</feature>
<accession>A0ABD0JK06</accession>
<feature type="compositionally biased region" description="Polar residues" evidence="2">
    <location>
        <begin position="453"/>
        <end position="469"/>
    </location>
</feature>
<keyword evidence="4" id="KW-1185">Reference proteome</keyword>